<dbReference type="PANTHER" id="PTHR37299">
    <property type="entry name" value="TRANSCRIPTIONAL REGULATOR-RELATED"/>
    <property type="match status" value="1"/>
</dbReference>
<dbReference type="EMBL" id="AE005673">
    <property type="protein sequence ID" value="AAK22538.1"/>
    <property type="molecule type" value="Genomic_DNA"/>
</dbReference>
<organism evidence="4 5">
    <name type="scientific">Caulobacter vibrioides (strain ATCC 19089 / CIP 103742 / CB 15)</name>
    <name type="common">Caulobacter crescentus</name>
    <dbReference type="NCBI Taxonomy" id="190650"/>
    <lineage>
        <taxon>Bacteria</taxon>
        <taxon>Pseudomonadati</taxon>
        <taxon>Pseudomonadota</taxon>
        <taxon>Alphaproteobacteria</taxon>
        <taxon>Caulobacterales</taxon>
        <taxon>Caulobacteraceae</taxon>
        <taxon>Caulobacter</taxon>
    </lineage>
</organism>
<evidence type="ECO:0000259" key="3">
    <source>
        <dbReference type="PROSITE" id="PS50930"/>
    </source>
</evidence>
<dbReference type="InterPro" id="IPR007492">
    <property type="entry name" value="LytTR_DNA-bd_dom"/>
</dbReference>
<dbReference type="GO" id="GO:0000156">
    <property type="term" value="F:phosphorelay response regulator activity"/>
    <property type="evidence" value="ECO:0007669"/>
    <property type="project" value="InterPro"/>
</dbReference>
<feature type="transmembrane region" description="Helical" evidence="2">
    <location>
        <begin position="317"/>
        <end position="334"/>
    </location>
</feature>
<dbReference type="PATRIC" id="fig|190650.5.peg.560"/>
<evidence type="ECO:0000256" key="2">
    <source>
        <dbReference type="SAM" id="Phobius"/>
    </source>
</evidence>
<feature type="transmembrane region" description="Helical" evidence="2">
    <location>
        <begin position="295"/>
        <end position="311"/>
    </location>
</feature>
<feature type="domain" description="HTH LytTR-type" evidence="3">
    <location>
        <begin position="407"/>
        <end position="510"/>
    </location>
</feature>
<dbReference type="STRING" id="190650.CC_0551"/>
<sequence length="521" mass="55976">MWVMATPKTLAAPFATPLRSMASCHRRMTAHLGERRPRRGDMWRLLLLTGLMMAFATLARAQDSPWQACRGAIGPDGPVLSDCRAIQGVVDPQGRELWIRSTISAPKDDRPYAYYVAGVASSEVWLNGQSLGANGRPGATAGDEIPGRYQAVFPIRETTWRPGANVVVLRLSSFHGGLRFAGPMSAMLVLPSPYPQRATLLAVTFVATGALLAAAFGFGVIHALRRTGSSLALAAMATVAALQAIVESLRPLFNYPYPLHAWRMSAIWGLAAAFAVLLVGYVATRFMPRASRRMVGVALVAVTATAFAPGFDIKTVSALIVGVALAALPALVGVRDRRPGARLTLAYLALFLTLALAFPEWLADLSYFLLAAGLVLPLLMVEVVRLGRDDRGREAALTQAVRRPDRLTVASARGVELVPLAEILSVVGADDYVELRLVGGRSLLHAARLDALTTQLPVSFLRVHRSVIANLTHAQRLERDGDRWRLHLNEGPPLPVSRSRQPAVREALADPVPGETATGGG</sequence>
<dbReference type="PIR" id="F87317">
    <property type="entry name" value="F87317"/>
</dbReference>
<dbReference type="eggNOG" id="COG3279">
    <property type="taxonomic scope" value="Bacteria"/>
</dbReference>
<evidence type="ECO:0000313" key="5">
    <source>
        <dbReference type="Proteomes" id="UP000001816"/>
    </source>
</evidence>
<dbReference type="HOGENOM" id="CLU_525614_0_0_5"/>
<dbReference type="PROSITE" id="PS50930">
    <property type="entry name" value="HTH_LYTTR"/>
    <property type="match status" value="1"/>
</dbReference>
<protein>
    <recommendedName>
        <fullName evidence="3">HTH LytTR-type domain-containing protein</fullName>
    </recommendedName>
</protein>
<dbReference type="SMART" id="SM00850">
    <property type="entry name" value="LytTR"/>
    <property type="match status" value="1"/>
</dbReference>
<keyword evidence="2" id="KW-0472">Membrane</keyword>
<dbReference type="GO" id="GO:0003677">
    <property type="term" value="F:DNA binding"/>
    <property type="evidence" value="ECO:0007669"/>
    <property type="project" value="InterPro"/>
</dbReference>
<dbReference type="Pfam" id="PF04397">
    <property type="entry name" value="LytTR"/>
    <property type="match status" value="1"/>
</dbReference>
<feature type="region of interest" description="Disordered" evidence="1">
    <location>
        <begin position="490"/>
        <end position="521"/>
    </location>
</feature>
<reference evidence="4 5" key="1">
    <citation type="journal article" date="2001" name="Proc. Natl. Acad. Sci. U.S.A.">
        <title>Complete genome sequence of Caulobacter crescentus.</title>
        <authorList>
            <person name="Nierman W.C."/>
            <person name="Feldblyum T.V."/>
            <person name="Laub M.T."/>
            <person name="Paulsen I.T."/>
            <person name="Nelson K.E."/>
            <person name="Eisen J.A."/>
            <person name="Heidelberg J.F."/>
            <person name="Alley M.R."/>
            <person name="Ohta N."/>
            <person name="Maddock J.R."/>
            <person name="Potocka I."/>
            <person name="Nelson W.C."/>
            <person name="Newton A."/>
            <person name="Stephens C."/>
            <person name="Phadke N.D."/>
            <person name="Ely B."/>
            <person name="DeBoy R.T."/>
            <person name="Dodson R.J."/>
            <person name="Durkin A.S."/>
            <person name="Gwinn M.L."/>
            <person name="Haft D.H."/>
            <person name="Kolonay J.F."/>
            <person name="Smit J."/>
            <person name="Craven M.B."/>
            <person name="Khouri H."/>
            <person name="Shetty J."/>
            <person name="Berry K."/>
            <person name="Utterback T."/>
            <person name="Tran K."/>
            <person name="Wolf A."/>
            <person name="Vamathevan J."/>
            <person name="Ermolaeva M."/>
            <person name="White O."/>
            <person name="Salzberg S.L."/>
            <person name="Venter J.C."/>
            <person name="Shapiro L."/>
            <person name="Fraser C.M."/>
        </authorList>
    </citation>
    <scope>NUCLEOTIDE SEQUENCE [LARGE SCALE GENOMIC DNA]</scope>
    <source>
        <strain evidence="5">ATCC 19089 / CB15</strain>
    </source>
</reference>
<dbReference type="KEGG" id="ccr:CC_0551"/>
<dbReference type="EnsemblBacteria" id="AAK22538">
    <property type="protein sequence ID" value="AAK22538"/>
    <property type="gene ID" value="CC_0551"/>
</dbReference>
<evidence type="ECO:0000256" key="1">
    <source>
        <dbReference type="SAM" id="MobiDB-lite"/>
    </source>
</evidence>
<name>Q9AAP5_CAUVC</name>
<proteinExistence type="predicted"/>
<dbReference type="Gene3D" id="2.40.50.1020">
    <property type="entry name" value="LytTr DNA-binding domain"/>
    <property type="match status" value="1"/>
</dbReference>
<dbReference type="SMR" id="Q9AAP5"/>
<feature type="transmembrane region" description="Helical" evidence="2">
    <location>
        <begin position="228"/>
        <end position="246"/>
    </location>
</feature>
<gene>
    <name evidence="4" type="ordered locus">CC_0551</name>
</gene>
<accession>Q9AAP5</accession>
<dbReference type="AlphaFoldDB" id="Q9AAP5"/>
<dbReference type="BioCyc" id="CAULO:CC0551-MONOMER"/>
<keyword evidence="2" id="KW-0812">Transmembrane</keyword>
<dbReference type="InterPro" id="IPR046947">
    <property type="entry name" value="LytR-like"/>
</dbReference>
<feature type="transmembrane region" description="Helical" evidence="2">
    <location>
        <begin position="365"/>
        <end position="384"/>
    </location>
</feature>
<feature type="transmembrane region" description="Helical" evidence="2">
    <location>
        <begin position="341"/>
        <end position="359"/>
    </location>
</feature>
<keyword evidence="5" id="KW-1185">Reference proteome</keyword>
<dbReference type="PANTHER" id="PTHR37299:SF1">
    <property type="entry name" value="STAGE 0 SPORULATION PROTEIN A HOMOLOG"/>
    <property type="match status" value="1"/>
</dbReference>
<evidence type="ECO:0000313" key="4">
    <source>
        <dbReference type="EMBL" id="AAK22538.1"/>
    </source>
</evidence>
<dbReference type="Proteomes" id="UP000001816">
    <property type="component" value="Chromosome"/>
</dbReference>
<feature type="transmembrane region" description="Helical" evidence="2">
    <location>
        <begin position="200"/>
        <end position="221"/>
    </location>
</feature>
<feature type="transmembrane region" description="Helical" evidence="2">
    <location>
        <begin position="266"/>
        <end position="283"/>
    </location>
</feature>
<keyword evidence="2" id="KW-1133">Transmembrane helix</keyword>